<dbReference type="InterPro" id="IPR018211">
    <property type="entry name" value="ADH_Fe_CS"/>
</dbReference>
<dbReference type="PANTHER" id="PTHR11496:SF83">
    <property type="entry name" value="HYDROXYACID-OXOACID TRANSHYDROGENASE, MITOCHONDRIAL"/>
    <property type="match status" value="1"/>
</dbReference>
<evidence type="ECO:0000313" key="3">
    <source>
        <dbReference type="EMBL" id="BCJ94247.1"/>
    </source>
</evidence>
<dbReference type="CDD" id="cd08180">
    <property type="entry name" value="PDD"/>
    <property type="match status" value="1"/>
</dbReference>
<feature type="domain" description="Alcohol dehydrogenase iron-type/glycerol dehydrogenase GldA" evidence="1">
    <location>
        <begin position="23"/>
        <end position="156"/>
    </location>
</feature>
<evidence type="ECO:0000259" key="1">
    <source>
        <dbReference type="Pfam" id="PF00465"/>
    </source>
</evidence>
<reference evidence="3 4" key="1">
    <citation type="journal article" date="2016" name="Int. J. Syst. Evol. Microbiol.">
        <title>Descriptions of Anaerotaenia torta gen. nov., sp. nov. and Anaerocolumna cellulosilytica gen. nov., sp. nov. isolated from a methanogenic reactor of cattle waste.</title>
        <authorList>
            <person name="Uek A."/>
            <person name="Ohtaki Y."/>
            <person name="Kaku N."/>
            <person name="Ueki K."/>
        </authorList>
    </citation>
    <scope>NUCLEOTIDE SEQUENCE [LARGE SCALE GENOMIC DNA]</scope>
    <source>
        <strain evidence="3 4">SN021</strain>
    </source>
</reference>
<organism evidence="3 4">
    <name type="scientific">Anaerocolumna cellulosilytica</name>
    <dbReference type="NCBI Taxonomy" id="433286"/>
    <lineage>
        <taxon>Bacteria</taxon>
        <taxon>Bacillati</taxon>
        <taxon>Bacillota</taxon>
        <taxon>Clostridia</taxon>
        <taxon>Lachnospirales</taxon>
        <taxon>Lachnospiraceae</taxon>
        <taxon>Anaerocolumna</taxon>
    </lineage>
</organism>
<dbReference type="EMBL" id="AP023367">
    <property type="protein sequence ID" value="BCJ94247.1"/>
    <property type="molecule type" value="Genomic_DNA"/>
</dbReference>
<dbReference type="GO" id="GO:0004022">
    <property type="term" value="F:alcohol dehydrogenase (NAD+) activity"/>
    <property type="evidence" value="ECO:0007669"/>
    <property type="project" value="UniProtKB-ARBA"/>
</dbReference>
<dbReference type="InterPro" id="IPR039697">
    <property type="entry name" value="Alcohol_dehydrogenase_Fe"/>
</dbReference>
<feature type="domain" description="Fe-containing alcohol dehydrogenase-like C-terminal" evidence="2">
    <location>
        <begin position="168"/>
        <end position="371"/>
    </location>
</feature>
<keyword evidence="4" id="KW-1185">Reference proteome</keyword>
<proteinExistence type="predicted"/>
<dbReference type="Gene3D" id="3.40.50.1970">
    <property type="match status" value="1"/>
</dbReference>
<accession>A0A6S6R2E0</accession>
<dbReference type="Gene3D" id="1.20.1090.10">
    <property type="entry name" value="Dehydroquinate synthase-like - alpha domain"/>
    <property type="match status" value="1"/>
</dbReference>
<dbReference type="RefSeq" id="WP_184091209.1">
    <property type="nucleotide sequence ID" value="NZ_AP023367.1"/>
</dbReference>
<dbReference type="SUPFAM" id="SSF56796">
    <property type="entry name" value="Dehydroquinate synthase-like"/>
    <property type="match status" value="1"/>
</dbReference>
<dbReference type="FunFam" id="1.20.1090.10:FF:000001">
    <property type="entry name" value="Aldehyde-alcohol dehydrogenase"/>
    <property type="match status" value="1"/>
</dbReference>
<dbReference type="PROSITE" id="PS00913">
    <property type="entry name" value="ADH_IRON_1"/>
    <property type="match status" value="1"/>
</dbReference>
<gene>
    <name evidence="3" type="primary">eutG_1</name>
    <name evidence="3" type="ORF">acsn021_18160</name>
</gene>
<sequence>MYSTFSNKTEIIIGNGNGDTFTGAKRVFIVTDKFMYEKEVTKYITKHLDTAEYQIFHDVKPNPDIATVSQGVKIILEFKPDMVVALGGGSPIDAAKGMIYFARMQDASIQLKFIAIPTTSGTGSEVTKFAVITDPDTETKYPLVEDSMLPDTAILDAELTKSVPPSITADTGLDVLTHAIEAFVCNMRNDFTDALAEKAIKLANKFLIQVFEKPDDVTLRQRVHNASCLAGMAFSNSGLGINHSMAHTLGAHFHIPHGKANALLLPYVISFNAGLYDELTEANKRYAKIARLIWLDSTNDRQSTINLVRALKRYIAKLNIPSSIKAAGVNREDFYKLLPAMVDSAYVDPCTAGNPRNCTKEDLTDLFIRAYEGTNGI</sequence>
<dbReference type="Pfam" id="PF25137">
    <property type="entry name" value="ADH_Fe_C"/>
    <property type="match status" value="1"/>
</dbReference>
<evidence type="ECO:0000313" key="4">
    <source>
        <dbReference type="Proteomes" id="UP000515561"/>
    </source>
</evidence>
<evidence type="ECO:0000259" key="2">
    <source>
        <dbReference type="Pfam" id="PF25137"/>
    </source>
</evidence>
<dbReference type="Proteomes" id="UP000515561">
    <property type="component" value="Chromosome"/>
</dbReference>
<dbReference type="FunFam" id="3.40.50.1970:FF:000003">
    <property type="entry name" value="Alcohol dehydrogenase, iron-containing"/>
    <property type="match status" value="1"/>
</dbReference>
<dbReference type="Pfam" id="PF00465">
    <property type="entry name" value="Fe-ADH"/>
    <property type="match status" value="1"/>
</dbReference>
<dbReference type="AlphaFoldDB" id="A0A6S6R2E0"/>
<name>A0A6S6R2E0_9FIRM</name>
<dbReference type="KEGG" id="acel:acsn021_18160"/>
<dbReference type="GO" id="GO:0046872">
    <property type="term" value="F:metal ion binding"/>
    <property type="evidence" value="ECO:0007669"/>
    <property type="project" value="InterPro"/>
</dbReference>
<dbReference type="PANTHER" id="PTHR11496">
    <property type="entry name" value="ALCOHOL DEHYDROGENASE"/>
    <property type="match status" value="1"/>
</dbReference>
<dbReference type="InterPro" id="IPR056798">
    <property type="entry name" value="ADH_Fe_C"/>
</dbReference>
<dbReference type="InterPro" id="IPR001670">
    <property type="entry name" value="ADH_Fe/GldA"/>
</dbReference>
<protein>
    <submittedName>
        <fullName evidence="3">Alcohol dehydrogenase</fullName>
    </submittedName>
</protein>